<keyword evidence="2" id="KW-1185">Reference proteome</keyword>
<accession>A0AAE5BV67</accession>
<dbReference type="EMBL" id="JAABNR010000003">
    <property type="protein sequence ID" value="NBZ86868.1"/>
    <property type="molecule type" value="Genomic_DNA"/>
</dbReference>
<dbReference type="InterPro" id="IPR018912">
    <property type="entry name" value="DUF2478"/>
</dbReference>
<dbReference type="RefSeq" id="WP_168773674.1">
    <property type="nucleotide sequence ID" value="NZ_JAABNR010000003.1"/>
</dbReference>
<sequence>MKLAYISQRGHGATGTCLTEAAEILTQAGVALQGTVTVPDPCIDPTCDMLIRVLPDGPVMRINQNLGSQSKGCRLDTGALEGVVMEVSRHGIGGRVMIVNKFGKLEAMGRGFVPLIAEALGAGTPVIVGVNAVNLPDLLSFAGDLGQELPPDPQMIANWALGQI</sequence>
<organism evidence="1 2">
    <name type="scientific">Stagnihabitans tardus</name>
    <dbReference type="NCBI Taxonomy" id="2699202"/>
    <lineage>
        <taxon>Bacteria</taxon>
        <taxon>Pseudomonadati</taxon>
        <taxon>Pseudomonadota</taxon>
        <taxon>Alphaproteobacteria</taxon>
        <taxon>Rhodobacterales</taxon>
        <taxon>Paracoccaceae</taxon>
        <taxon>Stagnihabitans</taxon>
    </lineage>
</organism>
<dbReference type="AlphaFoldDB" id="A0AAE5BV67"/>
<gene>
    <name evidence="1" type="ORF">GV832_04680</name>
</gene>
<dbReference type="Pfam" id="PF10649">
    <property type="entry name" value="DUF2478"/>
    <property type="match status" value="1"/>
</dbReference>
<proteinExistence type="predicted"/>
<protein>
    <submittedName>
        <fullName evidence="1">DUF2478 domain-containing protein</fullName>
    </submittedName>
</protein>
<evidence type="ECO:0000313" key="1">
    <source>
        <dbReference type="EMBL" id="NBZ86868.1"/>
    </source>
</evidence>
<comment type="caution">
    <text evidence="1">The sequence shown here is derived from an EMBL/GenBank/DDBJ whole genome shotgun (WGS) entry which is preliminary data.</text>
</comment>
<name>A0AAE5BV67_9RHOB</name>
<evidence type="ECO:0000313" key="2">
    <source>
        <dbReference type="Proteomes" id="UP001193501"/>
    </source>
</evidence>
<reference evidence="1" key="1">
    <citation type="submission" date="2020-01" db="EMBL/GenBank/DDBJ databases">
        <authorList>
            <person name="Chen W.-M."/>
        </authorList>
    </citation>
    <scope>NUCLEOTIDE SEQUENCE</scope>
    <source>
        <strain evidence="1">CYK-10</strain>
    </source>
</reference>
<dbReference type="Proteomes" id="UP001193501">
    <property type="component" value="Unassembled WGS sequence"/>
</dbReference>